<evidence type="ECO:0000313" key="4">
    <source>
        <dbReference type="EMBL" id="KAH3769598.1"/>
    </source>
</evidence>
<keyword evidence="1" id="KW-0862">Zinc</keyword>
<dbReference type="Proteomes" id="UP000828390">
    <property type="component" value="Unassembled WGS sequence"/>
</dbReference>
<evidence type="ECO:0000313" key="5">
    <source>
        <dbReference type="Proteomes" id="UP000828390"/>
    </source>
</evidence>
<accession>A0A9D4DY48</accession>
<dbReference type="PANTHER" id="PTHR21385:SF0">
    <property type="entry name" value="RE51073P"/>
    <property type="match status" value="1"/>
</dbReference>
<keyword evidence="1" id="KW-0863">Zinc-finger</keyword>
<dbReference type="PROSITE" id="PS00028">
    <property type="entry name" value="ZINC_FINGER_C2H2_1"/>
    <property type="match status" value="1"/>
</dbReference>
<evidence type="ECO:0000256" key="1">
    <source>
        <dbReference type="PROSITE-ProRule" id="PRU00042"/>
    </source>
</evidence>
<dbReference type="GO" id="GO:0008270">
    <property type="term" value="F:zinc ion binding"/>
    <property type="evidence" value="ECO:0007669"/>
    <property type="project" value="UniProtKB-KW"/>
</dbReference>
<dbReference type="InterPro" id="IPR013087">
    <property type="entry name" value="Znf_C2H2_type"/>
</dbReference>
<dbReference type="OrthoDB" id="4507at2759"/>
<comment type="caution">
    <text evidence="4">The sequence shown here is derived from an EMBL/GenBank/DDBJ whole genome shotgun (WGS) entry which is preliminary data.</text>
</comment>
<dbReference type="PANTHER" id="PTHR21385">
    <property type="entry name" value="ZINC FINGER PROTEIN-RELATED"/>
    <property type="match status" value="1"/>
</dbReference>
<reference evidence="4" key="1">
    <citation type="journal article" date="2019" name="bioRxiv">
        <title>The Genome of the Zebra Mussel, Dreissena polymorpha: A Resource for Invasive Species Research.</title>
        <authorList>
            <person name="McCartney M.A."/>
            <person name="Auch B."/>
            <person name="Kono T."/>
            <person name="Mallez S."/>
            <person name="Zhang Y."/>
            <person name="Obille A."/>
            <person name="Becker A."/>
            <person name="Abrahante J.E."/>
            <person name="Garbe J."/>
            <person name="Badalamenti J.P."/>
            <person name="Herman A."/>
            <person name="Mangelson H."/>
            <person name="Liachko I."/>
            <person name="Sullivan S."/>
            <person name="Sone E.D."/>
            <person name="Koren S."/>
            <person name="Silverstein K.A.T."/>
            <person name="Beckman K.B."/>
            <person name="Gohl D.M."/>
        </authorList>
    </citation>
    <scope>NUCLEOTIDE SEQUENCE</scope>
    <source>
        <strain evidence="4">Duluth1</strain>
        <tissue evidence="4">Whole animal</tissue>
    </source>
</reference>
<keyword evidence="2" id="KW-1133">Transmembrane helix</keyword>
<evidence type="ECO:0000259" key="3">
    <source>
        <dbReference type="PROSITE" id="PS50157"/>
    </source>
</evidence>
<feature type="domain" description="C2H2-type" evidence="3">
    <location>
        <begin position="87"/>
        <end position="118"/>
    </location>
</feature>
<gene>
    <name evidence="4" type="ORF">DPMN_170871</name>
</gene>
<keyword evidence="2" id="KW-0812">Transmembrane</keyword>
<evidence type="ECO:0000256" key="2">
    <source>
        <dbReference type="SAM" id="Phobius"/>
    </source>
</evidence>
<feature type="transmembrane region" description="Helical" evidence="2">
    <location>
        <begin position="209"/>
        <end position="231"/>
    </location>
</feature>
<keyword evidence="1" id="KW-0479">Metal-binding</keyword>
<keyword evidence="2" id="KW-0472">Membrane</keyword>
<sequence length="275" mass="32586">MPLLKINRRFNAIYLAALLSVLKWDLYYAGQCPRDQSRSVRKVLEHHMEEFLQGDADALPRSCPFHIHRDMYHDHESHKIEESYGKWYCNYCGKSFYAESFLDNHFSRRHPQHVYTGPDSVCLADYCDIFRCDVISGRVDPTFWDTALCIEDDMVELATDCQEVFKRCFTEKLNSGPVFEAINKTMSMVCSSLTCSRYWFTGKVEENQWLMLLKTFCTVFLIGSLIIYYFLAYHHFFSESLFLDNPVPQRHSSLFEAEYYPKPYKRKRHRHPPQI</sequence>
<protein>
    <recommendedName>
        <fullName evidence="3">C2H2-type domain-containing protein</fullName>
    </recommendedName>
</protein>
<organism evidence="4 5">
    <name type="scientific">Dreissena polymorpha</name>
    <name type="common">Zebra mussel</name>
    <name type="synonym">Mytilus polymorpha</name>
    <dbReference type="NCBI Taxonomy" id="45954"/>
    <lineage>
        <taxon>Eukaryota</taxon>
        <taxon>Metazoa</taxon>
        <taxon>Spiralia</taxon>
        <taxon>Lophotrochozoa</taxon>
        <taxon>Mollusca</taxon>
        <taxon>Bivalvia</taxon>
        <taxon>Autobranchia</taxon>
        <taxon>Heteroconchia</taxon>
        <taxon>Euheterodonta</taxon>
        <taxon>Imparidentia</taxon>
        <taxon>Neoheterodontei</taxon>
        <taxon>Myida</taxon>
        <taxon>Dreissenoidea</taxon>
        <taxon>Dreissenidae</taxon>
        <taxon>Dreissena</taxon>
    </lineage>
</organism>
<name>A0A9D4DY48_DREPO</name>
<proteinExistence type="predicted"/>
<dbReference type="PROSITE" id="PS50157">
    <property type="entry name" value="ZINC_FINGER_C2H2_2"/>
    <property type="match status" value="1"/>
</dbReference>
<keyword evidence="5" id="KW-1185">Reference proteome</keyword>
<dbReference type="EMBL" id="JAIWYP010000009">
    <property type="protein sequence ID" value="KAH3769598.1"/>
    <property type="molecule type" value="Genomic_DNA"/>
</dbReference>
<dbReference type="AlphaFoldDB" id="A0A9D4DY48"/>
<reference evidence="4" key="2">
    <citation type="submission" date="2020-11" db="EMBL/GenBank/DDBJ databases">
        <authorList>
            <person name="McCartney M.A."/>
            <person name="Auch B."/>
            <person name="Kono T."/>
            <person name="Mallez S."/>
            <person name="Becker A."/>
            <person name="Gohl D.M."/>
            <person name="Silverstein K.A.T."/>
            <person name="Koren S."/>
            <person name="Bechman K.B."/>
            <person name="Herman A."/>
            <person name="Abrahante J.E."/>
            <person name="Garbe J."/>
        </authorList>
    </citation>
    <scope>NUCLEOTIDE SEQUENCE</scope>
    <source>
        <strain evidence="4">Duluth1</strain>
        <tissue evidence="4">Whole animal</tissue>
    </source>
</reference>